<keyword evidence="2" id="KW-0560">Oxidoreductase</keyword>
<dbReference type="EC" id="1.-.-.-" evidence="2"/>
<feature type="chain" id="PRO_5047342161" evidence="1">
    <location>
        <begin position="26"/>
        <end position="215"/>
    </location>
</feature>
<sequence>MNRRNALQRVAYLMGGALSAPTLVAMLDGCKSSSSETGSVFSLTPEYKSLLAEIAEVIIPKTDTPGAKEAGVGPFIELMLRDCYSELQQAHFKAGLDKVEEEAKKVGGSFVSLAEDKKIEVIKIMQGLAKAENEANNQKKKAKEVDIESGLVKENQKKKDEAEIPTPFFTLAKELTLFGYFTSEPGATQALDFVPIPGRFDACIKIEPGTKAYAI</sequence>
<evidence type="ECO:0000313" key="2">
    <source>
        <dbReference type="EMBL" id="MFC3810065.1"/>
    </source>
</evidence>
<dbReference type="EMBL" id="JBHRYQ010000001">
    <property type="protein sequence ID" value="MFC3810065.1"/>
    <property type="molecule type" value="Genomic_DNA"/>
</dbReference>
<gene>
    <name evidence="2" type="ORF">ACFOOI_05330</name>
</gene>
<evidence type="ECO:0000313" key="3">
    <source>
        <dbReference type="Proteomes" id="UP001595616"/>
    </source>
</evidence>
<organism evidence="2 3">
    <name type="scientific">Lacihabitans lacunae</name>
    <dbReference type="NCBI Taxonomy" id="1028214"/>
    <lineage>
        <taxon>Bacteria</taxon>
        <taxon>Pseudomonadati</taxon>
        <taxon>Bacteroidota</taxon>
        <taxon>Cytophagia</taxon>
        <taxon>Cytophagales</taxon>
        <taxon>Leadbetterellaceae</taxon>
        <taxon>Lacihabitans</taxon>
    </lineage>
</organism>
<dbReference type="Proteomes" id="UP001595616">
    <property type="component" value="Unassembled WGS sequence"/>
</dbReference>
<dbReference type="Pfam" id="PF13618">
    <property type="entry name" value="Gluconate_2-dh3"/>
    <property type="match status" value="1"/>
</dbReference>
<keyword evidence="1" id="KW-0732">Signal</keyword>
<dbReference type="GO" id="GO:0016491">
    <property type="term" value="F:oxidoreductase activity"/>
    <property type="evidence" value="ECO:0007669"/>
    <property type="project" value="UniProtKB-KW"/>
</dbReference>
<accession>A0ABV7YSU6</accession>
<dbReference type="InterPro" id="IPR027056">
    <property type="entry name" value="Gluconate_2DH_su3"/>
</dbReference>
<comment type="caution">
    <text evidence="2">The sequence shown here is derived from an EMBL/GenBank/DDBJ whole genome shotgun (WGS) entry which is preliminary data.</text>
</comment>
<proteinExistence type="predicted"/>
<keyword evidence="3" id="KW-1185">Reference proteome</keyword>
<feature type="signal peptide" evidence="1">
    <location>
        <begin position="1"/>
        <end position="25"/>
    </location>
</feature>
<dbReference type="RefSeq" id="WP_379835854.1">
    <property type="nucleotide sequence ID" value="NZ_JBHRYQ010000001.1"/>
</dbReference>
<name>A0ABV7YSU6_9BACT</name>
<evidence type="ECO:0000256" key="1">
    <source>
        <dbReference type="SAM" id="SignalP"/>
    </source>
</evidence>
<protein>
    <submittedName>
        <fullName evidence="2">Gluconate 2-dehydrogenase subunit 3 family protein</fullName>
        <ecNumber evidence="2">1.-.-.-</ecNumber>
    </submittedName>
</protein>
<reference evidence="3" key="1">
    <citation type="journal article" date="2019" name="Int. J. Syst. Evol. Microbiol.">
        <title>The Global Catalogue of Microorganisms (GCM) 10K type strain sequencing project: providing services to taxonomists for standard genome sequencing and annotation.</title>
        <authorList>
            <consortium name="The Broad Institute Genomics Platform"/>
            <consortium name="The Broad Institute Genome Sequencing Center for Infectious Disease"/>
            <person name="Wu L."/>
            <person name="Ma J."/>
        </authorList>
    </citation>
    <scope>NUCLEOTIDE SEQUENCE [LARGE SCALE GENOMIC DNA]</scope>
    <source>
        <strain evidence="3">CECT 7956</strain>
    </source>
</reference>